<keyword evidence="6 9" id="KW-0479">Metal-binding</keyword>
<comment type="cofactor">
    <cofactor evidence="9">
        <name>a divalent metal cation</name>
        <dbReference type="ChEBI" id="CHEBI:60240"/>
    </cofactor>
    <text evidence="9">Binds 1 divalent metal cation per subunit.</text>
</comment>
<evidence type="ECO:0000313" key="12">
    <source>
        <dbReference type="Proteomes" id="UP000614424"/>
    </source>
</evidence>
<dbReference type="EMBL" id="JACNJZ010000078">
    <property type="protein sequence ID" value="MBC8317249.1"/>
    <property type="molecule type" value="Genomic_DNA"/>
</dbReference>
<protein>
    <recommendedName>
        <fullName evidence="9">5'-nucleotidase SurE</fullName>
        <ecNumber evidence="9">3.1.3.5</ecNumber>
    </recommendedName>
    <alternativeName>
        <fullName evidence="9">Nucleoside 5'-monophosphate phosphohydrolase</fullName>
    </alternativeName>
</protein>
<comment type="similarity">
    <text evidence="4 9">Belongs to the SurE nucleotidase family.</text>
</comment>
<evidence type="ECO:0000256" key="1">
    <source>
        <dbReference type="ARBA" id="ARBA00000815"/>
    </source>
</evidence>
<dbReference type="InterPro" id="IPR036523">
    <property type="entry name" value="SurE-like_sf"/>
</dbReference>
<evidence type="ECO:0000256" key="3">
    <source>
        <dbReference type="ARBA" id="ARBA00004496"/>
    </source>
</evidence>
<dbReference type="GO" id="GO:0046872">
    <property type="term" value="F:metal ion binding"/>
    <property type="evidence" value="ECO:0007669"/>
    <property type="project" value="UniProtKB-UniRule"/>
</dbReference>
<dbReference type="GO" id="GO:0000166">
    <property type="term" value="F:nucleotide binding"/>
    <property type="evidence" value="ECO:0007669"/>
    <property type="project" value="UniProtKB-KW"/>
</dbReference>
<dbReference type="SUPFAM" id="SSF64167">
    <property type="entry name" value="SurE-like"/>
    <property type="match status" value="1"/>
</dbReference>
<accession>A0A8J6NCE3</accession>
<dbReference type="AlphaFoldDB" id="A0A8J6NCE3"/>
<comment type="cofactor">
    <cofactor evidence="2">
        <name>Mg(2+)</name>
        <dbReference type="ChEBI" id="CHEBI:18420"/>
    </cofactor>
</comment>
<keyword evidence="7 9" id="KW-0547">Nucleotide-binding</keyword>
<dbReference type="HAMAP" id="MF_00060">
    <property type="entry name" value="SurE"/>
    <property type="match status" value="1"/>
</dbReference>
<evidence type="ECO:0000256" key="6">
    <source>
        <dbReference type="ARBA" id="ARBA00022723"/>
    </source>
</evidence>
<evidence type="ECO:0000256" key="7">
    <source>
        <dbReference type="ARBA" id="ARBA00022741"/>
    </source>
</evidence>
<keyword evidence="8 9" id="KW-0378">Hydrolase</keyword>
<comment type="caution">
    <text evidence="11">The sequence shown here is derived from an EMBL/GenBank/DDBJ whole genome shotgun (WGS) entry which is preliminary data.</text>
</comment>
<dbReference type="PANTHER" id="PTHR30457:SF12">
    <property type="entry name" value="5'_3'-NUCLEOTIDASE SURE"/>
    <property type="match status" value="1"/>
</dbReference>
<dbReference type="NCBIfam" id="TIGR00087">
    <property type="entry name" value="surE"/>
    <property type="match status" value="1"/>
</dbReference>
<dbReference type="InterPro" id="IPR030048">
    <property type="entry name" value="SurE"/>
</dbReference>
<evidence type="ECO:0000256" key="2">
    <source>
        <dbReference type="ARBA" id="ARBA00001946"/>
    </source>
</evidence>
<comment type="catalytic activity">
    <reaction evidence="1 9">
        <text>a ribonucleoside 5'-phosphate + H2O = a ribonucleoside + phosphate</text>
        <dbReference type="Rhea" id="RHEA:12484"/>
        <dbReference type="ChEBI" id="CHEBI:15377"/>
        <dbReference type="ChEBI" id="CHEBI:18254"/>
        <dbReference type="ChEBI" id="CHEBI:43474"/>
        <dbReference type="ChEBI" id="CHEBI:58043"/>
        <dbReference type="EC" id="3.1.3.5"/>
    </reaction>
</comment>
<evidence type="ECO:0000256" key="8">
    <source>
        <dbReference type="ARBA" id="ARBA00022801"/>
    </source>
</evidence>
<dbReference type="PANTHER" id="PTHR30457">
    <property type="entry name" value="5'-NUCLEOTIDASE SURE"/>
    <property type="match status" value="1"/>
</dbReference>
<dbReference type="InterPro" id="IPR002828">
    <property type="entry name" value="SurE-like_Pase/nucleotidase"/>
</dbReference>
<dbReference type="GO" id="GO:0004309">
    <property type="term" value="F:exopolyphosphatase activity"/>
    <property type="evidence" value="ECO:0007669"/>
    <property type="project" value="TreeGrafter"/>
</dbReference>
<name>A0A8J6NCE3_9BACT</name>
<evidence type="ECO:0000313" key="11">
    <source>
        <dbReference type="EMBL" id="MBC8317249.1"/>
    </source>
</evidence>
<gene>
    <name evidence="9 11" type="primary">surE</name>
    <name evidence="11" type="ORF">H8E41_05045</name>
</gene>
<comment type="function">
    <text evidence="9">Nucleotidase that shows phosphatase activity on nucleoside 5'-monophosphates.</text>
</comment>
<evidence type="ECO:0000256" key="4">
    <source>
        <dbReference type="ARBA" id="ARBA00011062"/>
    </source>
</evidence>
<organism evidence="11 12">
    <name type="scientific">Candidatus Desulfobia pelagia</name>
    <dbReference type="NCBI Taxonomy" id="2841692"/>
    <lineage>
        <taxon>Bacteria</taxon>
        <taxon>Pseudomonadati</taxon>
        <taxon>Thermodesulfobacteriota</taxon>
        <taxon>Desulfobulbia</taxon>
        <taxon>Desulfobulbales</taxon>
        <taxon>Desulfobulbaceae</taxon>
        <taxon>Candidatus Desulfobia</taxon>
    </lineage>
</organism>
<evidence type="ECO:0000256" key="5">
    <source>
        <dbReference type="ARBA" id="ARBA00022490"/>
    </source>
</evidence>
<feature type="binding site" evidence="9">
    <location>
        <position position="12"/>
    </location>
    <ligand>
        <name>a divalent metal cation</name>
        <dbReference type="ChEBI" id="CHEBI:60240"/>
    </ligand>
</feature>
<feature type="binding site" evidence="9">
    <location>
        <position position="42"/>
    </location>
    <ligand>
        <name>a divalent metal cation</name>
        <dbReference type="ChEBI" id="CHEBI:60240"/>
    </ligand>
</feature>
<keyword evidence="5 9" id="KW-0963">Cytoplasm</keyword>
<dbReference type="Gene3D" id="3.40.1210.10">
    <property type="entry name" value="Survival protein SurE-like phosphatase/nucleotidase"/>
    <property type="match status" value="1"/>
</dbReference>
<proteinExistence type="inferred from homology"/>
<evidence type="ECO:0000256" key="9">
    <source>
        <dbReference type="HAMAP-Rule" id="MF_00060"/>
    </source>
</evidence>
<dbReference type="GO" id="GO:0008254">
    <property type="term" value="F:3'-nucleotidase activity"/>
    <property type="evidence" value="ECO:0007669"/>
    <property type="project" value="TreeGrafter"/>
</dbReference>
<feature type="binding site" evidence="9">
    <location>
        <position position="11"/>
    </location>
    <ligand>
        <name>a divalent metal cation</name>
        <dbReference type="ChEBI" id="CHEBI:60240"/>
    </ligand>
</feature>
<dbReference type="GO" id="GO:0005737">
    <property type="term" value="C:cytoplasm"/>
    <property type="evidence" value="ECO:0007669"/>
    <property type="project" value="UniProtKB-SubCell"/>
</dbReference>
<dbReference type="Pfam" id="PF01975">
    <property type="entry name" value="SurE"/>
    <property type="match status" value="1"/>
</dbReference>
<dbReference type="EC" id="3.1.3.5" evidence="9"/>
<sequence length="253" mass="27122">MTSPLILITNDDGVRAPGIRALFQGMKKVGRPVLIAPDRDNSAASHSLTMTRPLTVKELDTDIFSVDGTPADCVTIGLGKILPATPAILVSGINPGANLGHDISYSGTVSAAKEGTIRGVPSLALSMAGEAPFLYETAVCFAVKMARAILENGIPRDCLLNINVPNLPLQEISGTRLTHQGSRVYENAIQEISDPWGRTRYWIGGGIPSKDTSSESDSNAILTGHISITPIHLDLTNYDSLELFRKKWLHLDP</sequence>
<comment type="subcellular location">
    <subcellularLocation>
        <location evidence="3 9">Cytoplasm</location>
    </subcellularLocation>
</comment>
<dbReference type="NCBIfam" id="NF001490">
    <property type="entry name" value="PRK00346.1-4"/>
    <property type="match status" value="1"/>
</dbReference>
<dbReference type="GO" id="GO:0008253">
    <property type="term" value="F:5'-nucleotidase activity"/>
    <property type="evidence" value="ECO:0007669"/>
    <property type="project" value="UniProtKB-UniRule"/>
</dbReference>
<feature type="domain" description="Survival protein SurE-like phosphatase/nucleotidase" evidence="10">
    <location>
        <begin position="6"/>
        <end position="186"/>
    </location>
</feature>
<dbReference type="FunFam" id="3.40.1210.10:FF:000001">
    <property type="entry name" value="5'/3'-nucleotidase SurE"/>
    <property type="match status" value="1"/>
</dbReference>
<feature type="binding site" evidence="9">
    <location>
        <position position="94"/>
    </location>
    <ligand>
        <name>a divalent metal cation</name>
        <dbReference type="ChEBI" id="CHEBI:60240"/>
    </ligand>
</feature>
<evidence type="ECO:0000259" key="10">
    <source>
        <dbReference type="Pfam" id="PF01975"/>
    </source>
</evidence>
<reference evidence="11 12" key="1">
    <citation type="submission" date="2020-08" db="EMBL/GenBank/DDBJ databases">
        <title>Bridging the membrane lipid divide: bacteria of the FCB group superphylum have the potential to synthesize archaeal ether lipids.</title>
        <authorList>
            <person name="Villanueva L."/>
            <person name="Von Meijenfeldt F.A.B."/>
            <person name="Westbye A.B."/>
            <person name="Yadav S."/>
            <person name="Hopmans E.C."/>
            <person name="Dutilh B.E."/>
            <person name="Sinninghe Damste J.S."/>
        </authorList>
    </citation>
    <scope>NUCLEOTIDE SEQUENCE [LARGE SCALE GENOMIC DNA]</scope>
    <source>
        <strain evidence="11">NIOZ-UU47</strain>
    </source>
</reference>
<dbReference type="Proteomes" id="UP000614424">
    <property type="component" value="Unassembled WGS sequence"/>
</dbReference>